<evidence type="ECO:0000313" key="1">
    <source>
        <dbReference type="EMBL" id="SNY06071.1"/>
    </source>
</evidence>
<dbReference type="EMBL" id="OBDR01000003">
    <property type="protein sequence ID" value="SNY06071.1"/>
    <property type="molecule type" value="Genomic_DNA"/>
</dbReference>
<name>A0A285F788_9EURY</name>
<dbReference type="OrthoDB" id="142147at2157"/>
<dbReference type="Proteomes" id="UP000295404">
    <property type="component" value="Unassembled WGS sequence"/>
</dbReference>
<protein>
    <submittedName>
        <fullName evidence="1">Uncharacterized protein</fullName>
    </submittedName>
</protein>
<dbReference type="AlphaFoldDB" id="A0A285F788"/>
<organism evidence="1 3">
    <name type="scientific">Methanohalophilus euhalobius</name>
    <dbReference type="NCBI Taxonomy" id="51203"/>
    <lineage>
        <taxon>Archaea</taxon>
        <taxon>Methanobacteriati</taxon>
        <taxon>Methanobacteriota</taxon>
        <taxon>Stenosarchaea group</taxon>
        <taxon>Methanomicrobia</taxon>
        <taxon>Methanosarcinales</taxon>
        <taxon>Methanosarcinaceae</taxon>
        <taxon>Methanohalophilus</taxon>
    </lineage>
</organism>
<dbReference type="Proteomes" id="UP000217726">
    <property type="component" value="Unassembled WGS sequence"/>
</dbReference>
<reference evidence="3" key="1">
    <citation type="submission" date="2017-09" db="EMBL/GenBank/DDBJ databases">
        <authorList>
            <person name="Varghese N."/>
            <person name="Submissions S."/>
        </authorList>
    </citation>
    <scope>NUCLEOTIDE SEQUENCE [LARGE SCALE GENOMIC DNA]</scope>
    <source>
        <strain evidence="3">WG-1MB</strain>
    </source>
</reference>
<sequence>MEFKLTFNDGIQMLSYMINNMEVDGTVTEERIASLVLQELRGHAYDGVTVNELCRILKECFGVVAVYCCDLIQRLKLEMDMYCLDGQHLYFVQC</sequence>
<reference evidence="1" key="2">
    <citation type="submission" date="2017-09" db="EMBL/GenBank/DDBJ databases">
        <authorList>
            <person name="Ehlers B."/>
            <person name="Leendertz F.H."/>
        </authorList>
    </citation>
    <scope>NUCLEOTIDE SEQUENCE [LARGE SCALE GENOMIC DNA]</scope>
    <source>
        <strain evidence="1">WG-1MB</strain>
    </source>
</reference>
<accession>A0A285F788</accession>
<dbReference type="RefSeq" id="WP_096711953.1">
    <property type="nucleotide sequence ID" value="NZ_OBDR01000003.1"/>
</dbReference>
<dbReference type="EMBL" id="SMMS01000001">
    <property type="protein sequence ID" value="TCL12369.1"/>
    <property type="molecule type" value="Genomic_DNA"/>
</dbReference>
<evidence type="ECO:0000313" key="3">
    <source>
        <dbReference type="Proteomes" id="UP000217726"/>
    </source>
</evidence>
<evidence type="ECO:0000313" key="4">
    <source>
        <dbReference type="Proteomes" id="UP000295404"/>
    </source>
</evidence>
<proteinExistence type="predicted"/>
<keyword evidence="3" id="KW-1185">Reference proteome</keyword>
<gene>
    <name evidence="2" type="ORF">C7960_1617</name>
    <name evidence="1" type="ORF">SAMN06295989_10324</name>
</gene>
<evidence type="ECO:0000313" key="2">
    <source>
        <dbReference type="EMBL" id="TCL12369.1"/>
    </source>
</evidence>
<reference evidence="2 4" key="3">
    <citation type="submission" date="2019-03" db="EMBL/GenBank/DDBJ databases">
        <title>Subsurface microbial communities from deep shales in Ohio and West Virginia, USA.</title>
        <authorList>
            <person name="Wrighton K."/>
        </authorList>
    </citation>
    <scope>NUCLEOTIDE SEQUENCE [LARGE SCALE GENOMIC DNA]</scope>
    <source>
        <strain evidence="2 4">WG1_MB</strain>
    </source>
</reference>